<keyword evidence="1" id="KW-0472">Membrane</keyword>
<feature type="transmembrane region" description="Helical" evidence="1">
    <location>
        <begin position="39"/>
        <end position="57"/>
    </location>
</feature>
<dbReference type="GeneID" id="20098551"/>
<dbReference type="RefSeq" id="YP_009052064.1">
    <property type="nucleotide sequence ID" value="NC_024696.1"/>
</dbReference>
<keyword evidence="1" id="KW-0812">Transmembrane</keyword>
<feature type="transmembrane region" description="Helical" evidence="1">
    <location>
        <begin position="156"/>
        <end position="178"/>
    </location>
</feature>
<dbReference type="EMBL" id="KF921519">
    <property type="protein sequence ID" value="AHC02804.1"/>
    <property type="molecule type" value="Genomic_DNA"/>
</dbReference>
<feature type="transmembrane region" description="Helical" evidence="1">
    <location>
        <begin position="69"/>
        <end position="88"/>
    </location>
</feature>
<reference evidence="2 3" key="1">
    <citation type="submission" date="2013-11" db="EMBL/GenBank/DDBJ databases">
        <title>Genome sequence of elephant endotheliotropic herpesvirus 5.</title>
        <authorList>
            <person name="Wilkie G.S."/>
            <person name="Davison A.J."/>
            <person name="Denk D."/>
            <person name="Kerr K."/>
            <person name="Redrobe S."/>
            <person name="Steinbach F."/>
            <person name="Dastjerdi A."/>
        </authorList>
    </citation>
    <scope>NUCLEOTIDE SEQUENCE [LARGE SCALE GENOMIC DNA]</scope>
    <source>
        <strain evidence="2 3">Vijay</strain>
    </source>
</reference>
<dbReference type="OrthoDB" id="33023at10239"/>
<evidence type="ECO:0000256" key="1">
    <source>
        <dbReference type="SAM" id="Phobius"/>
    </source>
</evidence>
<proteinExistence type="predicted"/>
<dbReference type="Proteomes" id="UP000152474">
    <property type="component" value="Segment"/>
</dbReference>
<feature type="transmembrane region" description="Helical" evidence="1">
    <location>
        <begin position="108"/>
        <end position="131"/>
    </location>
</feature>
<gene>
    <name evidence="2" type="primary">EE41</name>
</gene>
<feature type="transmembrane region" description="Helical" evidence="1">
    <location>
        <begin position="263"/>
        <end position="285"/>
    </location>
</feature>
<evidence type="ECO:0000313" key="3">
    <source>
        <dbReference type="Proteomes" id="UP000152474"/>
    </source>
</evidence>
<feature type="transmembrane region" description="Helical" evidence="1">
    <location>
        <begin position="198"/>
        <end position="221"/>
    </location>
</feature>
<accession>A0A075CZR7</accession>
<evidence type="ECO:0000313" key="2">
    <source>
        <dbReference type="EMBL" id="AHC02804.1"/>
    </source>
</evidence>
<feature type="transmembrane region" description="Helical" evidence="1">
    <location>
        <begin position="233"/>
        <end position="251"/>
    </location>
</feature>
<keyword evidence="3" id="KW-1185">Reference proteome</keyword>
<protein>
    <submittedName>
        <fullName evidence="2">Membrane protein EE41</fullName>
    </submittedName>
</protein>
<dbReference type="KEGG" id="vg:20098551"/>
<name>A0A075CZR7_9BETA</name>
<organism evidence="2 3">
    <name type="scientific">Elephant endotheliotropic herpesvirus 5</name>
    <dbReference type="NCBI Taxonomy" id="768738"/>
    <lineage>
        <taxon>Viruses</taxon>
        <taxon>Duplodnaviria</taxon>
        <taxon>Heunggongvirae</taxon>
        <taxon>Peploviricota</taxon>
        <taxon>Herviviricetes</taxon>
        <taxon>Herpesvirales</taxon>
        <taxon>Orthoherpesviridae</taxon>
        <taxon>Betaherpesvirinae</taxon>
        <taxon>Proboscivirus</taxon>
    </lineage>
</organism>
<keyword evidence="1" id="KW-1133">Transmembrane helix</keyword>
<sequence length="287" mass="33168">MTPEGHHTNNTSIHVDIQNYIDLVNSQEIPGIGPDICCFYFLAIFALSLLLVAILFLREDKRERRWCTILDPSLCVAFTTLMYYKLFVDRFIASGKSYNWLSDKEVQFITVFKRIYLSVLCFLSTAVAVLYSSTKLNFNVENVIVHTATRVISRRFVPVMALTILNLDFYSLQSHYYVPSFMNTHTFGFHETKIYLTAVSPSICIEKAMDFLLYVILVIAVCEAADHLNLVNLTHLPIVFFFCCFTIYSFVQNKYVVESEDSSMYMTLEVNIFSAVIYLFTKILLMY</sequence>